<organism evidence="8 9">
    <name type="scientific">Symbiodinium microadriaticum</name>
    <name type="common">Dinoflagellate</name>
    <name type="synonym">Zooxanthella microadriatica</name>
    <dbReference type="NCBI Taxonomy" id="2951"/>
    <lineage>
        <taxon>Eukaryota</taxon>
        <taxon>Sar</taxon>
        <taxon>Alveolata</taxon>
        <taxon>Dinophyceae</taxon>
        <taxon>Suessiales</taxon>
        <taxon>Symbiodiniaceae</taxon>
        <taxon>Symbiodinium</taxon>
    </lineage>
</organism>
<dbReference type="OrthoDB" id="539213at2759"/>
<dbReference type="Pfam" id="PF11977">
    <property type="entry name" value="RNase_Zc3h12a"/>
    <property type="match status" value="1"/>
</dbReference>
<evidence type="ECO:0000256" key="1">
    <source>
        <dbReference type="ARBA" id="ARBA00022737"/>
    </source>
</evidence>
<evidence type="ECO:0000256" key="4">
    <source>
        <dbReference type="SAM" id="Coils"/>
    </source>
</evidence>
<keyword evidence="9" id="KW-1185">Reference proteome</keyword>
<feature type="domain" description="RNase NYN" evidence="7">
    <location>
        <begin position="633"/>
        <end position="751"/>
    </location>
</feature>
<keyword evidence="6" id="KW-1133">Transmembrane helix</keyword>
<protein>
    <recommendedName>
        <fullName evidence="7">RNase NYN domain-containing protein</fullName>
    </recommendedName>
</protein>
<feature type="compositionally biased region" description="Basic and acidic residues" evidence="5">
    <location>
        <begin position="1"/>
        <end position="12"/>
    </location>
</feature>
<evidence type="ECO:0000313" key="9">
    <source>
        <dbReference type="Proteomes" id="UP000186817"/>
    </source>
</evidence>
<dbReference type="PANTHER" id="PTHR24171:SF8">
    <property type="entry name" value="BRCA1-ASSOCIATED RING DOMAIN PROTEIN 1"/>
    <property type="match status" value="1"/>
</dbReference>
<keyword evidence="2 3" id="KW-0040">ANK repeat</keyword>
<evidence type="ECO:0000256" key="6">
    <source>
        <dbReference type="SAM" id="Phobius"/>
    </source>
</evidence>
<dbReference type="Pfam" id="PF12796">
    <property type="entry name" value="Ank_2"/>
    <property type="match status" value="1"/>
</dbReference>
<gene>
    <name evidence="8" type="ORF">AK812_SmicGene12508</name>
</gene>
<keyword evidence="6" id="KW-0472">Membrane</keyword>
<dbReference type="GO" id="GO:0085020">
    <property type="term" value="P:protein K6-linked ubiquitination"/>
    <property type="evidence" value="ECO:0007669"/>
    <property type="project" value="TreeGrafter"/>
</dbReference>
<sequence>MVGQKEESAAKDTDEEEQQDSSSSSSSDVDDFGKSEAEDVGPPPANMSRRRISTDVNMELLRKTLEEKARRRQEAEEKKQKARFRRAVANFMDGPYMTLISVCLTFWALLGDDIRILTTNRPADIGFQKLSACTITVAVLLFAVQYSSAADQTGVICTFHWLYLAMSERRQSIRRTVCLDDVRDKIHVQGLCQVELTAAIRALAFELRGRLGIWAAQASDEVLAKVEDRLKHNVVTQDDGPPEDGQGDSKSPAASVGPCADVPSPTFVEVSESDVTEVPHMTDPLASAKFAMHAEVAAFQRQSERTELLRRQVAALDRKFETASTDFQRLAEEAAALAAYKLEASFRTEQLDWRKELQASLDTVLEQREHLAAMAREAIEARFHQELAKQIKASDESLSSLQKNMDAEFEKFAEKVHGINSRIDSVNEHVEKVDHLSCERAKEAAHNVRSALVDFRMVDLRKQADTCKELRFLLSRVAKGMRKLGQVAIRFRCSSREFAMALHGAPRAHPAELSALLAIDPGTNPADYWSARRGWDVEAIKADIRVACQPRGPRPGQRDGTFSTLASAVRARSTGEGVQQRSSQEGQAKTGLHPQMERRELHGPQTGRRPALGSKVLPDKLPDIDNEGRPYNLKLVVVNFNNVGTSFGMIFNEDKEPKYNWEGVRRCVKELARRGFKIIGVIYQSWKAWDGDEMVSSVPQDIRSHCESIQETPRIVGGNQRSADDEMTIKCAYHRNCRLLDNDNYKDWLHTLRKAEIRNWYSFSQDRIHMKYFFDSEVGFFETLDGNAARGASEEPEERRPRRQATAMDDRICVTPPEDGGGPNSKRAPHSSALNSVSAPVLLPTEAGFRHHRGPTITMPSANLDSSQTVDLTAELAPKRLWASKMDVNTCKAGWTPLCTAASQGKVESVKQLLMLGADPNIPNGFGAHPVFYALRNWSLRMFRLLMKHGADVRRARSERGESLQAYAERKVQQAADSKAFGAAHFSTASCQELLDKVGAQKAAKLALDAAAAAQGAAKRRKLRSNGLAMH</sequence>
<proteinExistence type="predicted"/>
<keyword evidence="4" id="KW-0175">Coiled coil</keyword>
<dbReference type="PROSITE" id="PS50088">
    <property type="entry name" value="ANK_REPEAT"/>
    <property type="match status" value="1"/>
</dbReference>
<evidence type="ECO:0000256" key="5">
    <source>
        <dbReference type="SAM" id="MobiDB-lite"/>
    </source>
</evidence>
<comment type="caution">
    <text evidence="8">The sequence shown here is derived from an EMBL/GenBank/DDBJ whole genome shotgun (WGS) entry which is preliminary data.</text>
</comment>
<dbReference type="InterPro" id="IPR021869">
    <property type="entry name" value="RNase_Zc3h12_NYN"/>
</dbReference>
<keyword evidence="6" id="KW-0812">Transmembrane</keyword>
<name>A0A1Q9EAK9_SYMMI</name>
<dbReference type="InterPro" id="IPR036770">
    <property type="entry name" value="Ankyrin_rpt-contain_sf"/>
</dbReference>
<feature type="coiled-coil region" evidence="4">
    <location>
        <begin position="58"/>
        <end position="85"/>
    </location>
</feature>
<keyword evidence="1" id="KW-0677">Repeat</keyword>
<evidence type="ECO:0000256" key="2">
    <source>
        <dbReference type="ARBA" id="ARBA00023043"/>
    </source>
</evidence>
<dbReference type="InterPro" id="IPR002110">
    <property type="entry name" value="Ankyrin_rpt"/>
</dbReference>
<feature type="region of interest" description="Disordered" evidence="5">
    <location>
        <begin position="233"/>
        <end position="258"/>
    </location>
</feature>
<dbReference type="SUPFAM" id="SSF48403">
    <property type="entry name" value="Ankyrin repeat"/>
    <property type="match status" value="1"/>
</dbReference>
<dbReference type="EMBL" id="LSRX01000211">
    <property type="protein sequence ID" value="OLQ04438.1"/>
    <property type="molecule type" value="Genomic_DNA"/>
</dbReference>
<feature type="region of interest" description="Disordered" evidence="5">
    <location>
        <begin position="1"/>
        <end position="53"/>
    </location>
</feature>
<evidence type="ECO:0000259" key="7">
    <source>
        <dbReference type="Pfam" id="PF11977"/>
    </source>
</evidence>
<dbReference type="Proteomes" id="UP000186817">
    <property type="component" value="Unassembled WGS sequence"/>
</dbReference>
<reference evidence="8 9" key="1">
    <citation type="submission" date="2016-02" db="EMBL/GenBank/DDBJ databases">
        <title>Genome analysis of coral dinoflagellate symbionts highlights evolutionary adaptations to a symbiotic lifestyle.</title>
        <authorList>
            <person name="Aranda M."/>
            <person name="Li Y."/>
            <person name="Liew Y.J."/>
            <person name="Baumgarten S."/>
            <person name="Simakov O."/>
            <person name="Wilson M."/>
            <person name="Piel J."/>
            <person name="Ashoor H."/>
            <person name="Bougouffa S."/>
            <person name="Bajic V.B."/>
            <person name="Ryu T."/>
            <person name="Ravasi T."/>
            <person name="Bayer T."/>
            <person name="Micklem G."/>
            <person name="Kim H."/>
            <person name="Bhak J."/>
            <person name="Lajeunesse T.C."/>
            <person name="Voolstra C.R."/>
        </authorList>
    </citation>
    <scope>NUCLEOTIDE SEQUENCE [LARGE SCALE GENOMIC DNA]</scope>
    <source>
        <strain evidence="8 9">CCMP2467</strain>
    </source>
</reference>
<feature type="region of interest" description="Disordered" evidence="5">
    <location>
        <begin position="788"/>
        <end position="833"/>
    </location>
</feature>
<feature type="transmembrane region" description="Helical" evidence="6">
    <location>
        <begin position="88"/>
        <end position="110"/>
    </location>
</feature>
<dbReference type="SMART" id="SM00248">
    <property type="entry name" value="ANK"/>
    <property type="match status" value="2"/>
</dbReference>
<dbReference type="Gene3D" id="1.25.40.20">
    <property type="entry name" value="Ankyrin repeat-containing domain"/>
    <property type="match status" value="1"/>
</dbReference>
<dbReference type="PROSITE" id="PS50297">
    <property type="entry name" value="ANK_REP_REGION"/>
    <property type="match status" value="1"/>
</dbReference>
<dbReference type="Gene3D" id="3.40.50.11980">
    <property type="match status" value="1"/>
</dbReference>
<feature type="region of interest" description="Disordered" evidence="5">
    <location>
        <begin position="568"/>
        <end position="623"/>
    </location>
</feature>
<feature type="repeat" description="ANK" evidence="3">
    <location>
        <begin position="893"/>
        <end position="925"/>
    </location>
</feature>
<dbReference type="AlphaFoldDB" id="A0A1Q9EAK9"/>
<feature type="compositionally biased region" description="Polar residues" evidence="5">
    <location>
        <begin position="576"/>
        <end position="587"/>
    </location>
</feature>
<dbReference type="GO" id="GO:0004842">
    <property type="term" value="F:ubiquitin-protein transferase activity"/>
    <property type="evidence" value="ECO:0007669"/>
    <property type="project" value="TreeGrafter"/>
</dbReference>
<evidence type="ECO:0000256" key="3">
    <source>
        <dbReference type="PROSITE-ProRule" id="PRU00023"/>
    </source>
</evidence>
<evidence type="ECO:0000313" key="8">
    <source>
        <dbReference type="EMBL" id="OLQ04438.1"/>
    </source>
</evidence>
<dbReference type="PANTHER" id="PTHR24171">
    <property type="entry name" value="ANKYRIN REPEAT DOMAIN-CONTAINING PROTEIN 39-RELATED"/>
    <property type="match status" value="1"/>
</dbReference>
<accession>A0A1Q9EAK9</accession>